<dbReference type="Pfam" id="PF12802">
    <property type="entry name" value="MarR_2"/>
    <property type="match status" value="1"/>
</dbReference>
<dbReference type="EMBL" id="WHLY01000004">
    <property type="protein sequence ID" value="MPR37317.1"/>
    <property type="molecule type" value="Genomic_DNA"/>
</dbReference>
<dbReference type="PROSITE" id="PS50995">
    <property type="entry name" value="HTH_MARR_2"/>
    <property type="match status" value="1"/>
</dbReference>
<dbReference type="InterPro" id="IPR039422">
    <property type="entry name" value="MarR/SlyA-like"/>
</dbReference>
<comment type="caution">
    <text evidence="2">The sequence shown here is derived from an EMBL/GenBank/DDBJ whole genome shotgun (WGS) entry which is preliminary data.</text>
</comment>
<dbReference type="InterPro" id="IPR036388">
    <property type="entry name" value="WH-like_DNA-bd_sf"/>
</dbReference>
<accession>A0A7C9BMI2</accession>
<dbReference type="Gene3D" id="1.10.10.10">
    <property type="entry name" value="Winged helix-like DNA-binding domain superfamily/Winged helix DNA-binding domain"/>
    <property type="match status" value="1"/>
</dbReference>
<proteinExistence type="predicted"/>
<dbReference type="AlphaFoldDB" id="A0A7C9BMI2"/>
<feature type="domain" description="HTH marR-type" evidence="1">
    <location>
        <begin position="1"/>
        <end position="117"/>
    </location>
</feature>
<dbReference type="GO" id="GO:0006950">
    <property type="term" value="P:response to stress"/>
    <property type="evidence" value="ECO:0007669"/>
    <property type="project" value="TreeGrafter"/>
</dbReference>
<reference evidence="2 3" key="1">
    <citation type="submission" date="2019-10" db="EMBL/GenBank/DDBJ databases">
        <title>Draft Genome Sequence of Cytophagaceae sp. SJW1-29.</title>
        <authorList>
            <person name="Choi A."/>
        </authorList>
    </citation>
    <scope>NUCLEOTIDE SEQUENCE [LARGE SCALE GENOMIC DNA]</scope>
    <source>
        <strain evidence="2 3">SJW1-29</strain>
    </source>
</reference>
<sequence>MHEAIAQKAELSGADHKYLNFLIQSGPLTAGDLAKVTGLTTGAITSVIDRLENKGLVKREFLQNDRRKVMIVADVEKAQTLLGPSFQLVKEKILSLVLDLTDQEAITVKNFLNNAIHAMQEITFSLRSDEK</sequence>
<protein>
    <submittedName>
        <fullName evidence="2">MarR family transcriptional regulator</fullName>
    </submittedName>
</protein>
<gene>
    <name evidence="2" type="ORF">GBK04_29310</name>
</gene>
<dbReference type="InterPro" id="IPR011991">
    <property type="entry name" value="ArsR-like_HTH"/>
</dbReference>
<dbReference type="SMART" id="SM00347">
    <property type="entry name" value="HTH_MARR"/>
    <property type="match status" value="1"/>
</dbReference>
<evidence type="ECO:0000259" key="1">
    <source>
        <dbReference type="PROSITE" id="PS50995"/>
    </source>
</evidence>
<name>A0A7C9BMI2_9BACT</name>
<evidence type="ECO:0000313" key="3">
    <source>
        <dbReference type="Proteomes" id="UP000479293"/>
    </source>
</evidence>
<dbReference type="CDD" id="cd00090">
    <property type="entry name" value="HTH_ARSR"/>
    <property type="match status" value="1"/>
</dbReference>
<evidence type="ECO:0000313" key="2">
    <source>
        <dbReference type="EMBL" id="MPR37317.1"/>
    </source>
</evidence>
<dbReference type="Proteomes" id="UP000479293">
    <property type="component" value="Unassembled WGS sequence"/>
</dbReference>
<dbReference type="InterPro" id="IPR000835">
    <property type="entry name" value="HTH_MarR-typ"/>
</dbReference>
<organism evidence="2 3">
    <name type="scientific">Salmonirosea aquatica</name>
    <dbReference type="NCBI Taxonomy" id="2654236"/>
    <lineage>
        <taxon>Bacteria</taxon>
        <taxon>Pseudomonadati</taxon>
        <taxon>Bacteroidota</taxon>
        <taxon>Cytophagia</taxon>
        <taxon>Cytophagales</taxon>
        <taxon>Spirosomataceae</taxon>
        <taxon>Salmonirosea</taxon>
    </lineage>
</organism>
<dbReference type="InterPro" id="IPR036390">
    <property type="entry name" value="WH_DNA-bd_sf"/>
</dbReference>
<dbReference type="GO" id="GO:0003700">
    <property type="term" value="F:DNA-binding transcription factor activity"/>
    <property type="evidence" value="ECO:0007669"/>
    <property type="project" value="InterPro"/>
</dbReference>
<keyword evidence="3" id="KW-1185">Reference proteome</keyword>
<dbReference type="PANTHER" id="PTHR33164">
    <property type="entry name" value="TRANSCRIPTIONAL REGULATOR, MARR FAMILY"/>
    <property type="match status" value="1"/>
</dbReference>
<dbReference type="PANTHER" id="PTHR33164:SF106">
    <property type="entry name" value="TRANSCRIPTIONAL REGULATORY PROTEIN"/>
    <property type="match status" value="1"/>
</dbReference>
<dbReference type="SUPFAM" id="SSF46785">
    <property type="entry name" value="Winged helix' DNA-binding domain"/>
    <property type="match status" value="1"/>
</dbReference>